<evidence type="ECO:0000313" key="2">
    <source>
        <dbReference type="EMBL" id="GHF85980.1"/>
    </source>
</evidence>
<dbReference type="SUPFAM" id="SSF141371">
    <property type="entry name" value="PilZ domain-like"/>
    <property type="match status" value="1"/>
</dbReference>
<name>A0A919BEB8_9GAMM</name>
<gene>
    <name evidence="2" type="ORF">GCM10017161_12020</name>
</gene>
<dbReference type="InterPro" id="IPR009875">
    <property type="entry name" value="PilZ_domain"/>
</dbReference>
<feature type="domain" description="PilZ" evidence="1">
    <location>
        <begin position="155"/>
        <end position="259"/>
    </location>
</feature>
<keyword evidence="3" id="KW-1185">Reference proteome</keyword>
<dbReference type="GO" id="GO:0035438">
    <property type="term" value="F:cyclic-di-GMP binding"/>
    <property type="evidence" value="ECO:0007669"/>
    <property type="project" value="InterPro"/>
</dbReference>
<dbReference type="RefSeq" id="WP_189768283.1">
    <property type="nucleotide sequence ID" value="NZ_BNCK01000002.1"/>
</dbReference>
<organism evidence="2 3">
    <name type="scientific">Thalassotalea marina</name>
    <dbReference type="NCBI Taxonomy" id="1673741"/>
    <lineage>
        <taxon>Bacteria</taxon>
        <taxon>Pseudomonadati</taxon>
        <taxon>Pseudomonadota</taxon>
        <taxon>Gammaproteobacteria</taxon>
        <taxon>Alteromonadales</taxon>
        <taxon>Colwelliaceae</taxon>
        <taxon>Thalassotalea</taxon>
    </lineage>
</organism>
<sequence>MIKDFSKYQAIIDEFRGIVLADDFEANFAQRTDSLNKTERFLLKMELKRLATPCTRLVDLRGHVDGECRAFEHDGRVHYLDDVAINVYQETVEAYGAYTFGVYEAVMNTENNFRVMYQKEKTASLQGQVPKQTTAKVFEKTQYPATIQNFGPFYNRRDERMNFAIQLVMVLSENNVIEAVSSDISVNGCKIRLSKPINLATRQVLQIRFTGFEEDFQFKKDEIFSYEVRNQQTVDNIQLIGLQRVYISDESRDGFKQFLKGFIQGNKRRYKINLDNSISALQARTFEQFVLPKSSELPVFLEDNGIDALPRYALTCPNNQRIYQYWRDEEKNSTLNFLITPERILRLKKDVADGQSLLVFSFTHHSQGKSYFYTADSVQLDHDKAFANEFLGFASNKPSFAIHQLQLLPVVESRAETVMTLSTSLTVKDQHLALPVEDDVKAILSRLSNIVVVNKIHTNELVDFYKGLAYQDINTSKLKQFGHKRLAEPLAMDEVGINFNNQRSESRFKYKTQAQIASAGVSWDGVSEDFSTLGLKIELNKASVLNKGDIVYLSFPQLQKITSAFELKDLPYEVMRVNKDKTVISLRVHVEKHKHIGRAFFKALIEKNRHKLTPDEYALFSPGLAKALRNIYSRSSTALSMIIQTSGSRYKIEKITTNAERTELLEHCKRLSDRVNTYNLYPLLANQQATSFMHSTLKKLQAEDEPIVDMLYVAIEFGDKPVDQSVTAKLASELPTDLVKKLFIRKALKRGDFFCFQVKLSRTKTPDMHYLNPELSYISSYAIHRGKQLEQDIYSVAGIVQVFDITQEALTRYRIMKEDEFSPSTANLNALG</sequence>
<evidence type="ECO:0000313" key="3">
    <source>
        <dbReference type="Proteomes" id="UP000623842"/>
    </source>
</evidence>
<feature type="domain" description="PilZ" evidence="1">
    <location>
        <begin position="501"/>
        <end position="587"/>
    </location>
</feature>
<protein>
    <submittedName>
        <fullName evidence="2">Pilus assembly protein PilZ</fullName>
    </submittedName>
</protein>
<reference evidence="2" key="1">
    <citation type="journal article" date="2014" name="Int. J. Syst. Evol. Microbiol.">
        <title>Complete genome sequence of Corynebacterium casei LMG S-19264T (=DSM 44701T), isolated from a smear-ripened cheese.</title>
        <authorList>
            <consortium name="US DOE Joint Genome Institute (JGI-PGF)"/>
            <person name="Walter F."/>
            <person name="Albersmeier A."/>
            <person name="Kalinowski J."/>
            <person name="Ruckert C."/>
        </authorList>
    </citation>
    <scope>NUCLEOTIDE SEQUENCE</scope>
    <source>
        <strain evidence="2">KCTC 42731</strain>
    </source>
</reference>
<dbReference type="Gene3D" id="2.40.10.220">
    <property type="entry name" value="predicted glycosyltransferase like domains"/>
    <property type="match status" value="2"/>
</dbReference>
<dbReference type="AlphaFoldDB" id="A0A919BEB8"/>
<comment type="caution">
    <text evidence="2">The sequence shown here is derived from an EMBL/GenBank/DDBJ whole genome shotgun (WGS) entry which is preliminary data.</text>
</comment>
<dbReference type="Proteomes" id="UP000623842">
    <property type="component" value="Unassembled WGS sequence"/>
</dbReference>
<evidence type="ECO:0000259" key="1">
    <source>
        <dbReference type="Pfam" id="PF07238"/>
    </source>
</evidence>
<accession>A0A919BEB8</accession>
<proteinExistence type="predicted"/>
<reference evidence="2" key="2">
    <citation type="submission" date="2020-09" db="EMBL/GenBank/DDBJ databases">
        <authorList>
            <person name="Sun Q."/>
            <person name="Kim S."/>
        </authorList>
    </citation>
    <scope>NUCLEOTIDE SEQUENCE</scope>
    <source>
        <strain evidence="2">KCTC 42731</strain>
    </source>
</reference>
<dbReference type="Pfam" id="PF07238">
    <property type="entry name" value="PilZ"/>
    <property type="match status" value="2"/>
</dbReference>
<dbReference type="EMBL" id="BNCK01000002">
    <property type="protein sequence ID" value="GHF85980.1"/>
    <property type="molecule type" value="Genomic_DNA"/>
</dbReference>